<evidence type="ECO:0000313" key="1">
    <source>
        <dbReference type="EMBL" id="KVH92736.1"/>
    </source>
</evidence>
<dbReference type="Gramene" id="KVH92736">
    <property type="protein sequence ID" value="KVH92736"/>
    <property type="gene ID" value="Ccrd_005221"/>
</dbReference>
<sequence length="123" mass="12925">MGRSAPAAIRKHARRKPTGIQRMVIRAVSGSVFRSPSPTSGSGASLNAFKRASALFFPTSTPGLFTSPVALPLQIPISVPNTKSAAKNSFRNGSTITVGFAVSTHRFPNAENTRHASGCKSTE</sequence>
<name>A0A103XL23_CYNCS</name>
<protein>
    <submittedName>
        <fullName evidence="1">Uncharacterized protein</fullName>
    </submittedName>
</protein>
<proteinExistence type="predicted"/>
<dbReference type="EMBL" id="LEKV01004808">
    <property type="protein sequence ID" value="KVH92736.1"/>
    <property type="molecule type" value="Genomic_DNA"/>
</dbReference>
<gene>
    <name evidence="1" type="ORF">Ccrd_005221</name>
</gene>
<comment type="caution">
    <text evidence="1">The sequence shown here is derived from an EMBL/GenBank/DDBJ whole genome shotgun (WGS) entry which is preliminary data.</text>
</comment>
<keyword evidence="2" id="KW-1185">Reference proteome</keyword>
<reference evidence="1 2" key="1">
    <citation type="journal article" date="2016" name="Sci. Rep.">
        <title>The genome sequence of the outbreeding globe artichoke constructed de novo incorporating a phase-aware low-pass sequencing strategy of F1 progeny.</title>
        <authorList>
            <person name="Scaglione D."/>
            <person name="Reyes-Chin-Wo S."/>
            <person name="Acquadro A."/>
            <person name="Froenicke L."/>
            <person name="Portis E."/>
            <person name="Beitel C."/>
            <person name="Tirone M."/>
            <person name="Mauro R."/>
            <person name="Lo Monaco A."/>
            <person name="Mauromicale G."/>
            <person name="Faccioli P."/>
            <person name="Cattivelli L."/>
            <person name="Rieseberg L."/>
            <person name="Michelmore R."/>
            <person name="Lanteri S."/>
        </authorList>
    </citation>
    <scope>NUCLEOTIDE SEQUENCE [LARGE SCALE GENOMIC DNA]</scope>
    <source>
        <strain evidence="1">2C</strain>
    </source>
</reference>
<accession>A0A103XL23</accession>
<organism evidence="1 2">
    <name type="scientific">Cynara cardunculus var. scolymus</name>
    <name type="common">Globe artichoke</name>
    <name type="synonym">Cynara scolymus</name>
    <dbReference type="NCBI Taxonomy" id="59895"/>
    <lineage>
        <taxon>Eukaryota</taxon>
        <taxon>Viridiplantae</taxon>
        <taxon>Streptophyta</taxon>
        <taxon>Embryophyta</taxon>
        <taxon>Tracheophyta</taxon>
        <taxon>Spermatophyta</taxon>
        <taxon>Magnoliopsida</taxon>
        <taxon>eudicotyledons</taxon>
        <taxon>Gunneridae</taxon>
        <taxon>Pentapetalae</taxon>
        <taxon>asterids</taxon>
        <taxon>campanulids</taxon>
        <taxon>Asterales</taxon>
        <taxon>Asteraceae</taxon>
        <taxon>Carduoideae</taxon>
        <taxon>Cardueae</taxon>
        <taxon>Carduinae</taxon>
        <taxon>Cynara</taxon>
    </lineage>
</organism>
<dbReference type="AlphaFoldDB" id="A0A103XL23"/>
<evidence type="ECO:0000313" key="2">
    <source>
        <dbReference type="Proteomes" id="UP000243975"/>
    </source>
</evidence>
<dbReference type="Proteomes" id="UP000243975">
    <property type="component" value="Unassembled WGS sequence"/>
</dbReference>